<dbReference type="RefSeq" id="WP_144992167.1">
    <property type="nucleotide sequence ID" value="NZ_CP036281.1"/>
</dbReference>
<evidence type="ECO:0000256" key="3">
    <source>
        <dbReference type="ARBA" id="ARBA00023082"/>
    </source>
</evidence>
<organism evidence="7 8">
    <name type="scientific">Polystyrenella longa</name>
    <dbReference type="NCBI Taxonomy" id="2528007"/>
    <lineage>
        <taxon>Bacteria</taxon>
        <taxon>Pseudomonadati</taxon>
        <taxon>Planctomycetota</taxon>
        <taxon>Planctomycetia</taxon>
        <taxon>Planctomycetales</taxon>
        <taxon>Planctomycetaceae</taxon>
        <taxon>Polystyrenella</taxon>
    </lineage>
</organism>
<evidence type="ECO:0000313" key="8">
    <source>
        <dbReference type="Proteomes" id="UP000317178"/>
    </source>
</evidence>
<reference evidence="7 8" key="1">
    <citation type="submission" date="2019-02" db="EMBL/GenBank/DDBJ databases">
        <title>Deep-cultivation of Planctomycetes and their phenomic and genomic characterization uncovers novel biology.</title>
        <authorList>
            <person name="Wiegand S."/>
            <person name="Jogler M."/>
            <person name="Boedeker C."/>
            <person name="Pinto D."/>
            <person name="Vollmers J."/>
            <person name="Rivas-Marin E."/>
            <person name="Kohn T."/>
            <person name="Peeters S.H."/>
            <person name="Heuer A."/>
            <person name="Rast P."/>
            <person name="Oberbeckmann S."/>
            <person name="Bunk B."/>
            <person name="Jeske O."/>
            <person name="Meyerdierks A."/>
            <person name="Storesund J.E."/>
            <person name="Kallscheuer N."/>
            <person name="Luecker S."/>
            <person name="Lage O.M."/>
            <person name="Pohl T."/>
            <person name="Merkel B.J."/>
            <person name="Hornburger P."/>
            <person name="Mueller R.-W."/>
            <person name="Bruemmer F."/>
            <person name="Labrenz M."/>
            <person name="Spormann A.M."/>
            <person name="Op den Camp H."/>
            <person name="Overmann J."/>
            <person name="Amann R."/>
            <person name="Jetten M.S.M."/>
            <person name="Mascher T."/>
            <person name="Medema M.H."/>
            <person name="Devos D.P."/>
            <person name="Kaster A.-K."/>
            <person name="Ovreas L."/>
            <person name="Rohde M."/>
            <person name="Galperin M.Y."/>
            <person name="Jogler C."/>
        </authorList>
    </citation>
    <scope>NUCLEOTIDE SEQUENCE [LARGE SCALE GENOMIC DNA]</scope>
    <source>
        <strain evidence="7 8">Pla110</strain>
    </source>
</reference>
<evidence type="ECO:0000256" key="5">
    <source>
        <dbReference type="ARBA" id="ARBA00023163"/>
    </source>
</evidence>
<keyword evidence="2" id="KW-0805">Transcription regulation</keyword>
<dbReference type="PANTHER" id="PTHR43133">
    <property type="entry name" value="RNA POLYMERASE ECF-TYPE SIGMA FACTO"/>
    <property type="match status" value="1"/>
</dbReference>
<comment type="similarity">
    <text evidence="1">Belongs to the sigma-70 factor family. ECF subfamily.</text>
</comment>
<dbReference type="Pfam" id="PF08281">
    <property type="entry name" value="Sigma70_r4_2"/>
    <property type="match status" value="1"/>
</dbReference>
<evidence type="ECO:0000256" key="2">
    <source>
        <dbReference type="ARBA" id="ARBA00023015"/>
    </source>
</evidence>
<evidence type="ECO:0000259" key="6">
    <source>
        <dbReference type="Pfam" id="PF08281"/>
    </source>
</evidence>
<dbReference type="CDD" id="cd06171">
    <property type="entry name" value="Sigma70_r4"/>
    <property type="match status" value="1"/>
</dbReference>
<dbReference type="SUPFAM" id="SSF88659">
    <property type="entry name" value="Sigma3 and sigma4 domains of RNA polymerase sigma factors"/>
    <property type="match status" value="1"/>
</dbReference>
<evidence type="ECO:0000256" key="4">
    <source>
        <dbReference type="ARBA" id="ARBA00023125"/>
    </source>
</evidence>
<dbReference type="InterPro" id="IPR014284">
    <property type="entry name" value="RNA_pol_sigma-70_dom"/>
</dbReference>
<dbReference type="OrthoDB" id="276109at2"/>
<keyword evidence="4" id="KW-0238">DNA-binding</keyword>
<dbReference type="InterPro" id="IPR013249">
    <property type="entry name" value="RNA_pol_sigma70_r4_t2"/>
</dbReference>
<dbReference type="AlphaFoldDB" id="A0A518CGT1"/>
<evidence type="ECO:0000313" key="7">
    <source>
        <dbReference type="EMBL" id="QDU78429.1"/>
    </source>
</evidence>
<dbReference type="InterPro" id="IPR036388">
    <property type="entry name" value="WH-like_DNA-bd_sf"/>
</dbReference>
<keyword evidence="3" id="KW-0731">Sigma factor</keyword>
<dbReference type="GO" id="GO:0006352">
    <property type="term" value="P:DNA-templated transcription initiation"/>
    <property type="evidence" value="ECO:0007669"/>
    <property type="project" value="InterPro"/>
</dbReference>
<proteinExistence type="inferred from homology"/>
<dbReference type="KEGG" id="plon:Pla110_01300"/>
<dbReference type="Gene3D" id="1.10.10.10">
    <property type="entry name" value="Winged helix-like DNA-binding domain superfamily/Winged helix DNA-binding domain"/>
    <property type="match status" value="1"/>
</dbReference>
<dbReference type="InterPro" id="IPR039425">
    <property type="entry name" value="RNA_pol_sigma-70-like"/>
</dbReference>
<dbReference type="PANTHER" id="PTHR43133:SF8">
    <property type="entry name" value="RNA POLYMERASE SIGMA FACTOR HI_1459-RELATED"/>
    <property type="match status" value="1"/>
</dbReference>
<gene>
    <name evidence="7" type="primary">sigW_1</name>
    <name evidence="7" type="ORF">Pla110_01300</name>
</gene>
<name>A0A518CGT1_9PLAN</name>
<keyword evidence="8" id="KW-1185">Reference proteome</keyword>
<keyword evidence="5" id="KW-0804">Transcription</keyword>
<dbReference type="EMBL" id="CP036281">
    <property type="protein sequence ID" value="QDU78429.1"/>
    <property type="molecule type" value="Genomic_DNA"/>
</dbReference>
<evidence type="ECO:0000256" key="1">
    <source>
        <dbReference type="ARBA" id="ARBA00010641"/>
    </source>
</evidence>
<feature type="domain" description="RNA polymerase sigma factor 70 region 4 type 2" evidence="6">
    <location>
        <begin position="143"/>
        <end position="195"/>
    </location>
</feature>
<accession>A0A518CGT1</accession>
<sequence length="210" mass="24095">MPDIEELEQRLIEGDRAALAELFQVHYERLWRIVHFRLDPRMHGRIDADDVLQDAFIDAEKRITTVLHESPGSVFIWLRLIVNQTLTDLHRKHLMAQKRSAKKEIRVNHQKYSSESTSFALSFHLLGHLTSPSQAVLRTEISENLEAALSSLSEIDREVLALRHFEELTNSETAQILNLTPQAASVRYIRAIKHLKHVLTAIPGLMPEDA</sequence>
<dbReference type="GO" id="GO:0003677">
    <property type="term" value="F:DNA binding"/>
    <property type="evidence" value="ECO:0007669"/>
    <property type="project" value="UniProtKB-KW"/>
</dbReference>
<dbReference type="InterPro" id="IPR013325">
    <property type="entry name" value="RNA_pol_sigma_r2"/>
</dbReference>
<protein>
    <submittedName>
        <fullName evidence="7">ECF RNA polymerase sigma factor SigW</fullName>
    </submittedName>
</protein>
<dbReference type="GO" id="GO:0016987">
    <property type="term" value="F:sigma factor activity"/>
    <property type="evidence" value="ECO:0007669"/>
    <property type="project" value="UniProtKB-KW"/>
</dbReference>
<dbReference type="Gene3D" id="1.10.1740.10">
    <property type="match status" value="1"/>
</dbReference>
<dbReference type="NCBIfam" id="TIGR02937">
    <property type="entry name" value="sigma70-ECF"/>
    <property type="match status" value="1"/>
</dbReference>
<dbReference type="Proteomes" id="UP000317178">
    <property type="component" value="Chromosome"/>
</dbReference>
<dbReference type="SUPFAM" id="SSF88946">
    <property type="entry name" value="Sigma2 domain of RNA polymerase sigma factors"/>
    <property type="match status" value="1"/>
</dbReference>
<dbReference type="InterPro" id="IPR013324">
    <property type="entry name" value="RNA_pol_sigma_r3/r4-like"/>
</dbReference>